<dbReference type="STRING" id="5353.A0A1Q3DV24"/>
<evidence type="ECO:0000256" key="4">
    <source>
        <dbReference type="SAM" id="Phobius"/>
    </source>
</evidence>
<feature type="transmembrane region" description="Helical" evidence="4">
    <location>
        <begin position="38"/>
        <end position="59"/>
    </location>
</feature>
<keyword evidence="4" id="KW-0812">Transmembrane</keyword>
<protein>
    <submittedName>
        <fullName evidence="5">Uncharacterized protein</fullName>
    </submittedName>
</protein>
<dbReference type="GO" id="GO:0006004">
    <property type="term" value="P:fucose metabolic process"/>
    <property type="evidence" value="ECO:0007669"/>
    <property type="project" value="UniProtKB-KW"/>
</dbReference>
<dbReference type="AlphaFoldDB" id="A0A1Q3DV24"/>
<dbReference type="Gene3D" id="3.40.50.11350">
    <property type="match status" value="1"/>
</dbReference>
<dbReference type="EMBL" id="BDGU01000005">
    <property type="protein sequence ID" value="GAV98832.1"/>
    <property type="molecule type" value="Genomic_DNA"/>
</dbReference>
<keyword evidence="2" id="KW-0294">Fucose metabolism</keyword>
<evidence type="ECO:0000256" key="1">
    <source>
        <dbReference type="ARBA" id="ARBA00022679"/>
    </source>
</evidence>
<gene>
    <name evidence="5" type="ORF">LENED_000241</name>
</gene>
<reference evidence="5 6" key="1">
    <citation type="submission" date="2016-08" db="EMBL/GenBank/DDBJ databases">
        <authorList>
            <consortium name="Lentinula edodes genome sequencing consortium"/>
            <person name="Sakamoto Y."/>
            <person name="Nakade K."/>
            <person name="Sato S."/>
            <person name="Yoshida Y."/>
            <person name="Miyazaki K."/>
            <person name="Natsume S."/>
            <person name="Konno N."/>
        </authorList>
    </citation>
    <scope>NUCLEOTIDE SEQUENCE [LARGE SCALE GENOMIC DNA]</scope>
    <source>
        <strain evidence="5 6">NBRC 111202</strain>
    </source>
</reference>
<dbReference type="GO" id="GO:0046922">
    <property type="term" value="F:peptide-O-fucosyltransferase activity"/>
    <property type="evidence" value="ECO:0007669"/>
    <property type="project" value="InterPro"/>
</dbReference>
<keyword evidence="1" id="KW-0808">Transferase</keyword>
<keyword evidence="6" id="KW-1185">Reference proteome</keyword>
<evidence type="ECO:0000256" key="2">
    <source>
        <dbReference type="ARBA" id="ARBA00023253"/>
    </source>
</evidence>
<dbReference type="CDD" id="cd11296">
    <property type="entry name" value="O-FucT_like"/>
    <property type="match status" value="1"/>
</dbReference>
<proteinExistence type="predicted"/>
<dbReference type="PANTHER" id="PTHR13398:SF0">
    <property type="entry name" value="GDP-FUCOSE PROTEIN O-FUCOSYLTRANSFERASE 2"/>
    <property type="match status" value="1"/>
</dbReference>
<organism evidence="5 6">
    <name type="scientific">Lentinula edodes</name>
    <name type="common">Shiitake mushroom</name>
    <name type="synonym">Lentinus edodes</name>
    <dbReference type="NCBI Taxonomy" id="5353"/>
    <lineage>
        <taxon>Eukaryota</taxon>
        <taxon>Fungi</taxon>
        <taxon>Dikarya</taxon>
        <taxon>Basidiomycota</taxon>
        <taxon>Agaricomycotina</taxon>
        <taxon>Agaricomycetes</taxon>
        <taxon>Agaricomycetidae</taxon>
        <taxon>Agaricales</taxon>
        <taxon>Marasmiineae</taxon>
        <taxon>Omphalotaceae</taxon>
        <taxon>Lentinula</taxon>
    </lineage>
</organism>
<keyword evidence="4" id="KW-0472">Membrane</keyword>
<sequence>MDFKSPTLRLSSDSEESLSNFVTRDAQRTTTRARRHNILIASLVLVVLSFVGIFAFLFWTPYSLRLSTPISSPHDNSTSAIPASDVEEEQNTAVPSVLDPWDPRLSLNGPPTSQFRENLKSDVKYITSWPGAGWTNDVMTYANMIYLGFITDRVPVVPMFTPSHVNIGAANPVRPIAFGDVFDVPLMRKLTGKAILEWREVKDAESEDVDEIGCWNIWESVQYREHAPRGSAAPDHLKLDISYTKTPPWIKLIPDFEHDSHTTFWSLARLAFPQALHEDLGTPLPSPLHGVSRPPDAQMMCYDYMYYVCAQQPYEYETDYSPAWRYVAQYMHWVPSLQNLANVYLNRAFGVPEDGPTPPYIAIHVRHYDFADQCSVPLDECFASISVIARRVREVQDQIQAEKGIMVNHIIMTSDEKDEAWWQEVADQNWSTPDHSKTKELYGNWHPVLIDAVIQSGGIGFVGTWGSTMSIMAKRRVEAWQGGITRQNQHSGDNWTITYNA</sequence>
<name>A0A1Q3DV24_LENED</name>
<evidence type="ECO:0000313" key="6">
    <source>
        <dbReference type="Proteomes" id="UP000188533"/>
    </source>
</evidence>
<keyword evidence="3" id="KW-0119">Carbohydrate metabolism</keyword>
<keyword evidence="4" id="KW-1133">Transmembrane helix</keyword>
<evidence type="ECO:0000256" key="3">
    <source>
        <dbReference type="ARBA" id="ARBA00023277"/>
    </source>
</evidence>
<evidence type="ECO:0000313" key="5">
    <source>
        <dbReference type="EMBL" id="GAV98832.1"/>
    </source>
</evidence>
<reference evidence="5 6" key="2">
    <citation type="submission" date="2017-02" db="EMBL/GenBank/DDBJ databases">
        <title>A genome survey and senescence transcriptome analysis in Lentinula edodes.</title>
        <authorList>
            <person name="Sakamoto Y."/>
            <person name="Nakade K."/>
            <person name="Sato S."/>
            <person name="Yoshida Y."/>
            <person name="Miyazaki K."/>
            <person name="Natsume S."/>
            <person name="Konno N."/>
        </authorList>
    </citation>
    <scope>NUCLEOTIDE SEQUENCE [LARGE SCALE GENOMIC DNA]</scope>
    <source>
        <strain evidence="5 6">NBRC 111202</strain>
    </source>
</reference>
<accession>A0A1Q3DV24</accession>
<comment type="caution">
    <text evidence="5">The sequence shown here is derived from an EMBL/GenBank/DDBJ whole genome shotgun (WGS) entry which is preliminary data.</text>
</comment>
<dbReference type="PANTHER" id="PTHR13398">
    <property type="entry name" value="GDP-FUCOSE PROTEIN O-FUCOSYLTRANSFERASE 2"/>
    <property type="match status" value="1"/>
</dbReference>
<dbReference type="Proteomes" id="UP000188533">
    <property type="component" value="Unassembled WGS sequence"/>
</dbReference>
<dbReference type="InterPro" id="IPR045130">
    <property type="entry name" value="OFUT2-like"/>
</dbReference>